<keyword evidence="3" id="KW-1185">Reference proteome</keyword>
<dbReference type="Proteomes" id="UP000243579">
    <property type="component" value="Unassembled WGS sequence"/>
</dbReference>
<feature type="transmembrane region" description="Helical" evidence="1">
    <location>
        <begin position="1426"/>
        <end position="1452"/>
    </location>
</feature>
<proteinExistence type="predicted"/>
<feature type="transmembrane region" description="Helical" evidence="1">
    <location>
        <begin position="592"/>
        <end position="611"/>
    </location>
</feature>
<feature type="transmembrane region" description="Helical" evidence="1">
    <location>
        <begin position="631"/>
        <end position="649"/>
    </location>
</feature>
<evidence type="ECO:0000256" key="1">
    <source>
        <dbReference type="SAM" id="Phobius"/>
    </source>
</evidence>
<gene>
    <name evidence="2" type="ORF">ACHHYP_07827</name>
</gene>
<sequence length="1703" mass="184796">MVYQVVGAAYVTTSVALSGVALATFGEYTTTDYLWPNYAATAPVLRAVVNSYLSTLTVATARLADVTVPVIGDVPTSVNAAYSRLLLYSTLTDVPSAVETLRSLDASQVSFLVTPYCWADLEKRWELAYTTKRQARCLAADSSNAAVHLEAVLRNVDLAAWQVFTQGTFDSAIASPIAASGYDGAAWLDALVQHTLVPVPDEAALWVAHGLEHYTRQFGNGVDVGIFESVTVENALGVRLSFSLKAIAATDRTFYRTTAVFYDTLANDLYVMSGNTSFVRRAPNDLSAAFTEAIECYIVSCPLSIAGQVLHDQVGILGTIDARWLSPPPSLVLAARGVEALITTMLATTPQLGIAQVELELRPSRWSNSSLRFLGGNPICIFGAPLSFPQQSWSFDDTCSRPLPLTMRWTMFNGVFGVLMAGLSNASVLCSGASESADCIVALAAFTTIATRLNATMTDANISAVADLAIGLFQYVDRNSSVVIEMQPLLDPPFAIFGWTMLYDWAVNQREVLSVEGDVQTLNIVSSAYVPVPSTIPMPPAALGPYLWHFSAIATAALVGVAGIAMIICVWTRRGPGGGWFTFNPVVSTVWINRNVLLVRSALALVCLSTAPLSLLQTSSASQLSLTPRPIMASSLLAGEALWLIFVVYDMALPLLPRPPGVAAVAITTVVWVGLVGLDQIAPVGLNVTLHRSCVMSKIETIMCTSGTVVCGSWQRTAVLASLVASAALVAAVAHRTGGPRWHPHDLLPPVVEAFSPRTQPLDCAIFSGLFLFNNHEQRLAFDIKLWRTVPCGQLLDGSSGAKPAQPIRVGVASRENRRGVMHHFLLAAGLFYLVATLSSNSAYLSVLAVQLANDFAWQGFNTSGTHAFLSMTFTQLALSTLSIEALKLDTPALGIVPYTDTQGIVWVYGSLGRRQLFNENATFLPMVIQGLRQMDPCQLPWMFTQYCWLDFNRSWEMASTLQRQRRCISMSTNGAVYLEAPLRNVQDWATWEFCWGASFGVAFGNELQRSRAGREWLAEIFGSGSLSVASEIAHWRQAGIETYLLQWQNYKTTGFRDTFRVTGAWGYSYTLAIGESAGSVHVDLQSSMRMYWAFASDLWAVASNTTVVNGKTLLRNSGNFAFSNNTPEAVLYGNTTLVAPLQPGLAQLRNTLGPFGCADMVYISPPASLMQLYQQHMMLITNLTMSDAAAQSAFLGLPSKSYLGPVPRELLDAMPTVTNVGGNLLCGSDLSPLALTLGPNQFVGFDGTCSWWHSEFLTPSTKQLLFALVGTNGTQPIEASHDFDLFCLSDVYAEANCSMNYAAVYNFMMLHGALLATQSQMAFNVKDDVDVLNIVIAQYLLNSTSSAVELYTRLLLDGTDDRAWVFFGWCFLFDWATAVREVIQFSGDTDTITTLSTGCAPVSAALDPSEIPTSLSFVCRTSAQYLTVVLIVVAALVVAYTVACFGAIDALNLFEINRIAGHVWIGRLLLLVRSATALWLLNTSHLELITVGAGAQLAVPTTPWYTVVVVASELTWLVYVMNDLFSGITQQYTPRYAWKSSIVTWFAAMALQAPVRYEASLQRECAYVNMDGALTCTTGAIRIGRIVGVCTGVSISLIAVGATAAFERWWHPHLPPLQLETLLLSSASYFALDTTAVQAEREIDRASALMAGLVSVHWGRTTYLFDIKSWRLQRQSDDCFLHHIVVGSTSLVHPVQLPASTG</sequence>
<evidence type="ECO:0000313" key="2">
    <source>
        <dbReference type="EMBL" id="OQR87938.1"/>
    </source>
</evidence>
<feature type="transmembrane region" description="Helical" evidence="1">
    <location>
        <begin position="1464"/>
        <end position="1483"/>
    </location>
</feature>
<feature type="transmembrane region" description="Helical" evidence="1">
    <location>
        <begin position="717"/>
        <end position="734"/>
    </location>
</feature>
<keyword evidence="1" id="KW-0812">Transmembrane</keyword>
<protein>
    <submittedName>
        <fullName evidence="2">Uncharacterized protein</fullName>
    </submittedName>
</protein>
<feature type="transmembrane region" description="Helical" evidence="1">
    <location>
        <begin position="661"/>
        <end position="682"/>
    </location>
</feature>
<name>A0A1V9YQ89_ACHHY</name>
<feature type="transmembrane region" description="Helical" evidence="1">
    <location>
        <begin position="1503"/>
        <end position="1525"/>
    </location>
</feature>
<dbReference type="EMBL" id="JNBR01001418">
    <property type="protein sequence ID" value="OQR87938.1"/>
    <property type="molecule type" value="Genomic_DNA"/>
</dbReference>
<evidence type="ECO:0000313" key="3">
    <source>
        <dbReference type="Proteomes" id="UP000243579"/>
    </source>
</evidence>
<reference evidence="2 3" key="1">
    <citation type="journal article" date="2014" name="Genome Biol. Evol.">
        <title>The secreted proteins of Achlya hypogyna and Thraustotheca clavata identify the ancestral oomycete secretome and reveal gene acquisitions by horizontal gene transfer.</title>
        <authorList>
            <person name="Misner I."/>
            <person name="Blouin N."/>
            <person name="Leonard G."/>
            <person name="Richards T.A."/>
            <person name="Lane C.E."/>
        </authorList>
    </citation>
    <scope>NUCLEOTIDE SEQUENCE [LARGE SCALE GENOMIC DNA]</scope>
    <source>
        <strain evidence="2 3">ATCC 48635</strain>
    </source>
</reference>
<accession>A0A1V9YQ89</accession>
<organism evidence="2 3">
    <name type="scientific">Achlya hypogyna</name>
    <name type="common">Oomycete</name>
    <name type="synonym">Protoachlya hypogyna</name>
    <dbReference type="NCBI Taxonomy" id="1202772"/>
    <lineage>
        <taxon>Eukaryota</taxon>
        <taxon>Sar</taxon>
        <taxon>Stramenopiles</taxon>
        <taxon>Oomycota</taxon>
        <taxon>Saprolegniomycetes</taxon>
        <taxon>Saprolegniales</taxon>
        <taxon>Achlyaceae</taxon>
        <taxon>Achlya</taxon>
    </lineage>
</organism>
<keyword evidence="1" id="KW-0472">Membrane</keyword>
<feature type="transmembrane region" description="Helical" evidence="1">
    <location>
        <begin position="546"/>
        <end position="571"/>
    </location>
</feature>
<comment type="caution">
    <text evidence="2">The sequence shown here is derived from an EMBL/GenBank/DDBJ whole genome shotgun (WGS) entry which is preliminary data.</text>
</comment>
<dbReference type="OrthoDB" id="10325767at2759"/>
<keyword evidence="1" id="KW-1133">Transmembrane helix</keyword>
<feature type="transmembrane region" description="Helical" evidence="1">
    <location>
        <begin position="825"/>
        <end position="845"/>
    </location>
</feature>